<dbReference type="EMBL" id="BOMF01000136">
    <property type="protein sequence ID" value="GID49887.1"/>
    <property type="molecule type" value="Genomic_DNA"/>
</dbReference>
<evidence type="ECO:0000256" key="1">
    <source>
        <dbReference type="SAM" id="MobiDB-lite"/>
    </source>
</evidence>
<feature type="compositionally biased region" description="Polar residues" evidence="1">
    <location>
        <begin position="14"/>
        <end position="23"/>
    </location>
</feature>
<organism evidence="2">
    <name type="scientific">Actinoplanes campanulatus</name>
    <dbReference type="NCBI Taxonomy" id="113559"/>
    <lineage>
        <taxon>Bacteria</taxon>
        <taxon>Bacillati</taxon>
        <taxon>Actinomycetota</taxon>
        <taxon>Actinomycetes</taxon>
        <taxon>Micromonosporales</taxon>
        <taxon>Micromonosporaceae</taxon>
        <taxon>Actinoplanes</taxon>
    </lineage>
</organism>
<accession>A0ABQ3WUD6</accession>
<proteinExistence type="predicted"/>
<sequence>MPTNQTRPGRRGDATTSGATGPSGNRGARPGRQSSNRRGDRVTAQNVVASAAKRRNWGTWSLAAAAALLVGAIDGFVVATDPTGSGSAAGSGISGLPRTTSQGPTSIPPWDAPTDTAAAGRAAGLPMLGEEGAVAHFHAHLDVIVDGQPVTVPPGIGVDNTDHKISPLHTHENDAVIHVESPVKATFTPGQFLTEWQVSAGAGHLGGLQAGGNKLFRAYVNGKPADGYPSAIVLAEHQQIALVYGTAAQHANPPVTYPFPAGE</sequence>
<evidence type="ECO:0000313" key="2">
    <source>
        <dbReference type="EMBL" id="GID49887.1"/>
    </source>
</evidence>
<feature type="region of interest" description="Disordered" evidence="1">
    <location>
        <begin position="85"/>
        <end position="107"/>
    </location>
</feature>
<gene>
    <name evidence="2" type="ORF">Aca07nite_71620</name>
</gene>
<comment type="caution">
    <text evidence="2">The sequence shown here is derived from an EMBL/GenBank/DDBJ whole genome shotgun (WGS) entry which is preliminary data.</text>
</comment>
<feature type="region of interest" description="Disordered" evidence="1">
    <location>
        <begin position="1"/>
        <end position="44"/>
    </location>
</feature>
<name>A0ABQ3WUD6_9ACTN</name>
<reference evidence="2" key="1">
    <citation type="submission" date="2021-01" db="EMBL/GenBank/DDBJ databases">
        <title>Whole genome shotgun sequence of Actinoplanes capillaceus NBRC 16408.</title>
        <authorList>
            <person name="Komaki H."/>
            <person name="Tamura T."/>
        </authorList>
    </citation>
    <scope>NUCLEOTIDE SEQUENCE [LARGE SCALE GENOMIC DNA]</scope>
    <source>
        <strain evidence="2">NBRC 16408</strain>
    </source>
</reference>
<protein>
    <submittedName>
        <fullName evidence="2">Uncharacterized protein</fullName>
    </submittedName>
</protein>